<dbReference type="Gene3D" id="3.30.160.60">
    <property type="entry name" value="Classic Zinc Finger"/>
    <property type="match status" value="1"/>
</dbReference>
<dbReference type="EMBL" id="CCBP010000124">
    <property type="protein sequence ID" value="CDO73922.1"/>
    <property type="molecule type" value="Genomic_DNA"/>
</dbReference>
<dbReference type="InterPro" id="IPR036236">
    <property type="entry name" value="Znf_C2H2_sf"/>
</dbReference>
<sequence length="429" mass="47463">MPYTSSAHRLSSSASSGLIALPSSSSSGDQVYSSPSRVAYTPLARTLAAPWSPAPDPELDDEELNVEIHGLHYDDDLEVEVDSDDFEVVGVVYASTDDEFGSDAGERPQQDEGVLDSPSHPDHELDRGVVSTTKAEVSKVEMDLDVQSEVETLDQTCGSTRCTNKEVIVLPDIKVEVTVPQRRLRPRALKAQATVPFAPGPAGKRRRTNTISDVASREEDEASHAGDDSDDEEGSRRRTKKARGKRGEFTVEKRSRMRKKQAHSYQTKSKVDAVCGIEGCEATVFRNGGWKTHLDDAHYALPPSATDKNPGLATKPMAVASPSSSRGCNHAAAEKDTALKRKRKQIRKLEAKENSECKKILCRHDDCTEKKEYSTLDILYRHIRTQHWQWTTDCPVCKRSFGRVSTMTRHFKAQHPSDQLPIADSECSD</sequence>
<keyword evidence="1" id="KW-0863">Zinc-finger</keyword>
<feature type="compositionally biased region" description="Basic and acidic residues" evidence="2">
    <location>
        <begin position="245"/>
        <end position="254"/>
    </location>
</feature>
<dbReference type="AlphaFoldDB" id="A0A060SHD8"/>
<gene>
    <name evidence="4" type="ORF">BN946_scf185016.g79</name>
</gene>
<comment type="caution">
    <text evidence="4">The sequence shown here is derived from an EMBL/GenBank/DDBJ whole genome shotgun (WGS) entry which is preliminary data.</text>
</comment>
<feature type="domain" description="C2H2-type" evidence="3">
    <location>
        <begin position="392"/>
        <end position="420"/>
    </location>
</feature>
<proteinExistence type="predicted"/>
<dbReference type="HOGENOM" id="CLU_639577_0_0_1"/>
<organism evidence="4 5">
    <name type="scientific">Pycnoporus cinnabarinus</name>
    <name type="common">Cinnabar-red polypore</name>
    <name type="synonym">Trametes cinnabarina</name>
    <dbReference type="NCBI Taxonomy" id="5643"/>
    <lineage>
        <taxon>Eukaryota</taxon>
        <taxon>Fungi</taxon>
        <taxon>Dikarya</taxon>
        <taxon>Basidiomycota</taxon>
        <taxon>Agaricomycotina</taxon>
        <taxon>Agaricomycetes</taxon>
        <taxon>Polyporales</taxon>
        <taxon>Polyporaceae</taxon>
        <taxon>Trametes</taxon>
    </lineage>
</organism>
<dbReference type="OrthoDB" id="2758829at2759"/>
<evidence type="ECO:0000313" key="4">
    <source>
        <dbReference type="EMBL" id="CDO73922.1"/>
    </source>
</evidence>
<keyword evidence="5" id="KW-1185">Reference proteome</keyword>
<accession>A0A060SHD8</accession>
<feature type="region of interest" description="Disordered" evidence="2">
    <location>
        <begin position="190"/>
        <end position="265"/>
    </location>
</feature>
<dbReference type="Proteomes" id="UP000029665">
    <property type="component" value="Unassembled WGS sequence"/>
</dbReference>
<keyword evidence="1" id="KW-0862">Zinc</keyword>
<reference evidence="4" key="1">
    <citation type="submission" date="2014-01" db="EMBL/GenBank/DDBJ databases">
        <title>The genome of the white-rot fungus Pycnoporus cinnabarinus: a basidiomycete model with a versatile arsenal for lignocellulosic biomass breakdown.</title>
        <authorList>
            <person name="Levasseur A."/>
            <person name="Lomascolo A."/>
            <person name="Ruiz-Duenas F.J."/>
            <person name="Uzan E."/>
            <person name="Piumi F."/>
            <person name="Kues U."/>
            <person name="Ram A.F.J."/>
            <person name="Murat C."/>
            <person name="Haon M."/>
            <person name="Benoit I."/>
            <person name="Arfi Y."/>
            <person name="Chevret D."/>
            <person name="Drula E."/>
            <person name="Kwon M.J."/>
            <person name="Gouret P."/>
            <person name="Lesage-Meessen L."/>
            <person name="Lombard V."/>
            <person name="Mariette J."/>
            <person name="Noirot C."/>
            <person name="Park J."/>
            <person name="Patyshakuliyeva A."/>
            <person name="Wieneger R.A.B."/>
            <person name="Wosten H.A.B."/>
            <person name="Martin F."/>
            <person name="Coutinho P.M."/>
            <person name="de Vries R."/>
            <person name="Martinez A.T."/>
            <person name="Klopp C."/>
            <person name="Pontarotti P."/>
            <person name="Henrissat B."/>
            <person name="Record E."/>
        </authorList>
    </citation>
    <scope>NUCLEOTIDE SEQUENCE [LARGE SCALE GENOMIC DNA]</scope>
    <source>
        <strain evidence="4">BRFM137</strain>
    </source>
</reference>
<evidence type="ECO:0000256" key="2">
    <source>
        <dbReference type="SAM" id="MobiDB-lite"/>
    </source>
</evidence>
<evidence type="ECO:0000313" key="5">
    <source>
        <dbReference type="Proteomes" id="UP000029665"/>
    </source>
</evidence>
<feature type="region of interest" description="Disordered" evidence="2">
    <location>
        <begin position="1"/>
        <end position="35"/>
    </location>
</feature>
<feature type="region of interest" description="Disordered" evidence="2">
    <location>
        <begin position="97"/>
        <end position="128"/>
    </location>
</feature>
<evidence type="ECO:0000256" key="1">
    <source>
        <dbReference type="PROSITE-ProRule" id="PRU00042"/>
    </source>
</evidence>
<dbReference type="InterPro" id="IPR013087">
    <property type="entry name" value="Znf_C2H2_type"/>
</dbReference>
<dbReference type="SMART" id="SM00355">
    <property type="entry name" value="ZnF_C2H2"/>
    <property type="match status" value="3"/>
</dbReference>
<keyword evidence="1" id="KW-0479">Metal-binding</keyword>
<dbReference type="GO" id="GO:0008270">
    <property type="term" value="F:zinc ion binding"/>
    <property type="evidence" value="ECO:0007669"/>
    <property type="project" value="UniProtKB-KW"/>
</dbReference>
<evidence type="ECO:0000259" key="3">
    <source>
        <dbReference type="PROSITE" id="PS50157"/>
    </source>
</evidence>
<protein>
    <recommendedName>
        <fullName evidence="3">C2H2-type domain-containing protein</fullName>
    </recommendedName>
</protein>
<dbReference type="PROSITE" id="PS50157">
    <property type="entry name" value="ZINC_FINGER_C2H2_2"/>
    <property type="match status" value="1"/>
</dbReference>
<dbReference type="SUPFAM" id="SSF57667">
    <property type="entry name" value="beta-beta-alpha zinc fingers"/>
    <property type="match status" value="1"/>
</dbReference>
<name>A0A060SHD8_PYCCI</name>
<dbReference type="PROSITE" id="PS00028">
    <property type="entry name" value="ZINC_FINGER_C2H2_1"/>
    <property type="match status" value="1"/>
</dbReference>